<sequence length="303" mass="33696">MYFHPAMPKKPSSQAPAQICAPHLTKLSIGGNCTSLKQLFTARDAPLLESASVHAMWDGPPRTMADGYINYVSCIEARATVSSLAALTDLSIELEEDGGPRICEPIANVLGPLIVFANMERDFWEVTGAWPRLREFSLAHASWASESHLDPDDDSEESESEDNPTPTPQILECFREDCPDLRMLRLPHLDVHAGVPGLFTRVPKLKGCAGHGLTHLWFGAQDFYERMMRGPMEPELGAEKVVEWARRYILHLFPNLDAKESLKPCEWSDTAVGWIEVFERVRDFGKSREGCSSGGTVSKSLRS</sequence>
<evidence type="ECO:0000313" key="2">
    <source>
        <dbReference type="EMBL" id="PIL26532.1"/>
    </source>
</evidence>
<dbReference type="EMBL" id="AYKW01000045">
    <property type="protein sequence ID" value="PIL26532.1"/>
    <property type="molecule type" value="Genomic_DNA"/>
</dbReference>
<proteinExistence type="predicted"/>
<evidence type="ECO:0000256" key="1">
    <source>
        <dbReference type="SAM" id="MobiDB-lite"/>
    </source>
</evidence>
<accession>A0A2G8RYE2</accession>
<feature type="compositionally biased region" description="Acidic residues" evidence="1">
    <location>
        <begin position="151"/>
        <end position="162"/>
    </location>
</feature>
<evidence type="ECO:0000313" key="3">
    <source>
        <dbReference type="Proteomes" id="UP000230002"/>
    </source>
</evidence>
<name>A0A2G8RYE2_9APHY</name>
<comment type="caution">
    <text evidence="2">The sequence shown here is derived from an EMBL/GenBank/DDBJ whole genome shotgun (WGS) entry which is preliminary data.</text>
</comment>
<protein>
    <submittedName>
        <fullName evidence="2">Uncharacterized protein</fullName>
    </submittedName>
</protein>
<reference evidence="2 3" key="1">
    <citation type="journal article" date="2015" name="Sci. Rep.">
        <title>Chromosome-level genome map provides insights into diverse defense mechanisms in the medicinal fungus Ganoderma sinense.</title>
        <authorList>
            <person name="Zhu Y."/>
            <person name="Xu J."/>
            <person name="Sun C."/>
            <person name="Zhou S."/>
            <person name="Xu H."/>
            <person name="Nelson D.R."/>
            <person name="Qian J."/>
            <person name="Song J."/>
            <person name="Luo H."/>
            <person name="Xiang L."/>
            <person name="Li Y."/>
            <person name="Xu Z."/>
            <person name="Ji A."/>
            <person name="Wang L."/>
            <person name="Lu S."/>
            <person name="Hayward A."/>
            <person name="Sun W."/>
            <person name="Li X."/>
            <person name="Schwartz D.C."/>
            <person name="Wang Y."/>
            <person name="Chen S."/>
        </authorList>
    </citation>
    <scope>NUCLEOTIDE SEQUENCE [LARGE SCALE GENOMIC DNA]</scope>
    <source>
        <strain evidence="2 3">ZZ0214-1</strain>
    </source>
</reference>
<dbReference type="STRING" id="1077348.A0A2G8RYE2"/>
<dbReference type="Proteomes" id="UP000230002">
    <property type="component" value="Unassembled WGS sequence"/>
</dbReference>
<feature type="region of interest" description="Disordered" evidence="1">
    <location>
        <begin position="145"/>
        <end position="169"/>
    </location>
</feature>
<dbReference type="AlphaFoldDB" id="A0A2G8RYE2"/>
<organism evidence="2 3">
    <name type="scientific">Ganoderma sinense ZZ0214-1</name>
    <dbReference type="NCBI Taxonomy" id="1077348"/>
    <lineage>
        <taxon>Eukaryota</taxon>
        <taxon>Fungi</taxon>
        <taxon>Dikarya</taxon>
        <taxon>Basidiomycota</taxon>
        <taxon>Agaricomycotina</taxon>
        <taxon>Agaricomycetes</taxon>
        <taxon>Polyporales</taxon>
        <taxon>Polyporaceae</taxon>
        <taxon>Ganoderma</taxon>
    </lineage>
</organism>
<keyword evidence="3" id="KW-1185">Reference proteome</keyword>
<gene>
    <name evidence="2" type="ORF">GSI_12290</name>
</gene>
<dbReference type="OrthoDB" id="2755325at2759"/>